<dbReference type="AlphaFoldDB" id="F7B434"/>
<dbReference type="OMA" id="NYVPIPI"/>
<reference evidence="3" key="1">
    <citation type="journal article" date="2002" name="Science">
        <title>The draft genome of Ciona intestinalis: insights into chordate and vertebrate origins.</title>
        <authorList>
            <person name="Dehal P."/>
            <person name="Satou Y."/>
            <person name="Campbell R.K."/>
            <person name="Chapman J."/>
            <person name="Degnan B."/>
            <person name="De Tomaso A."/>
            <person name="Davidson B."/>
            <person name="Di Gregorio A."/>
            <person name="Gelpke M."/>
            <person name="Goodstein D.M."/>
            <person name="Harafuji N."/>
            <person name="Hastings K.E."/>
            <person name="Ho I."/>
            <person name="Hotta K."/>
            <person name="Huang W."/>
            <person name="Kawashima T."/>
            <person name="Lemaire P."/>
            <person name="Martinez D."/>
            <person name="Meinertzhagen I.A."/>
            <person name="Necula S."/>
            <person name="Nonaka M."/>
            <person name="Putnam N."/>
            <person name="Rash S."/>
            <person name="Saiga H."/>
            <person name="Satake M."/>
            <person name="Terry A."/>
            <person name="Yamada L."/>
            <person name="Wang H.G."/>
            <person name="Awazu S."/>
            <person name="Azumi K."/>
            <person name="Boore J."/>
            <person name="Branno M."/>
            <person name="Chin-Bow S."/>
            <person name="DeSantis R."/>
            <person name="Doyle S."/>
            <person name="Francino P."/>
            <person name="Keys D.N."/>
            <person name="Haga S."/>
            <person name="Hayashi H."/>
            <person name="Hino K."/>
            <person name="Imai K.S."/>
            <person name="Inaba K."/>
            <person name="Kano S."/>
            <person name="Kobayashi K."/>
            <person name="Kobayashi M."/>
            <person name="Lee B.I."/>
            <person name="Makabe K.W."/>
            <person name="Manohar C."/>
            <person name="Matassi G."/>
            <person name="Medina M."/>
            <person name="Mochizuki Y."/>
            <person name="Mount S."/>
            <person name="Morishita T."/>
            <person name="Miura S."/>
            <person name="Nakayama A."/>
            <person name="Nishizaka S."/>
            <person name="Nomoto H."/>
            <person name="Ohta F."/>
            <person name="Oishi K."/>
            <person name="Rigoutsos I."/>
            <person name="Sano M."/>
            <person name="Sasaki A."/>
            <person name="Sasakura Y."/>
            <person name="Shoguchi E."/>
            <person name="Shin-i T."/>
            <person name="Spagnuolo A."/>
            <person name="Stainier D."/>
            <person name="Suzuki M.M."/>
            <person name="Tassy O."/>
            <person name="Takatori N."/>
            <person name="Tokuoka M."/>
            <person name="Yagi K."/>
            <person name="Yoshizaki F."/>
            <person name="Wada S."/>
            <person name="Zhang C."/>
            <person name="Hyatt P.D."/>
            <person name="Larimer F."/>
            <person name="Detter C."/>
            <person name="Doggett N."/>
            <person name="Glavina T."/>
            <person name="Hawkins T."/>
            <person name="Richardson P."/>
            <person name="Lucas S."/>
            <person name="Kohara Y."/>
            <person name="Levine M."/>
            <person name="Satoh N."/>
            <person name="Rokhsar D.S."/>
        </authorList>
    </citation>
    <scope>NUCLEOTIDE SEQUENCE [LARGE SCALE GENOMIC DNA]</scope>
</reference>
<evidence type="ECO:0000313" key="2">
    <source>
        <dbReference type="Ensembl" id="ENSCINP00000017025.3"/>
    </source>
</evidence>
<name>F7B434_CIOIN</name>
<feature type="region of interest" description="Disordered" evidence="1">
    <location>
        <begin position="304"/>
        <end position="333"/>
    </location>
</feature>
<proteinExistence type="predicted"/>
<evidence type="ECO:0000256" key="1">
    <source>
        <dbReference type="SAM" id="MobiDB-lite"/>
    </source>
</evidence>
<reference evidence="2" key="2">
    <citation type="journal article" date="2008" name="Genome Biol.">
        <title>Improved genome assembly and evidence-based global gene model set for the chordate Ciona intestinalis: new insight into intron and operon populations.</title>
        <authorList>
            <person name="Satou Y."/>
            <person name="Mineta K."/>
            <person name="Ogasawara M."/>
            <person name="Sasakura Y."/>
            <person name="Shoguchi E."/>
            <person name="Ueno K."/>
            <person name="Yamada L."/>
            <person name="Matsumoto J."/>
            <person name="Wasserscheid J."/>
            <person name="Dewar K."/>
            <person name="Wiley G.B."/>
            <person name="Macmil S.L."/>
            <person name="Roe B.A."/>
            <person name="Zeller R.W."/>
            <person name="Hastings K.E."/>
            <person name="Lemaire P."/>
            <person name="Lindquist E."/>
            <person name="Endo T."/>
            <person name="Hotta K."/>
            <person name="Inaba K."/>
        </authorList>
    </citation>
    <scope>NUCLEOTIDE SEQUENCE [LARGE SCALE GENOMIC DNA]</scope>
    <source>
        <strain evidence="2">wild type</strain>
    </source>
</reference>
<evidence type="ECO:0000313" key="3">
    <source>
        <dbReference type="Proteomes" id="UP000008144"/>
    </source>
</evidence>
<keyword evidence="3" id="KW-1185">Reference proteome</keyword>
<dbReference type="GeneTree" id="ENSGT00390000009644"/>
<dbReference type="Ensembl" id="ENSCINT00000017025.3">
    <property type="protein sequence ID" value="ENSCINP00000017025.3"/>
    <property type="gene ID" value="ENSCING00000008345.3"/>
</dbReference>
<dbReference type="Proteomes" id="UP000008144">
    <property type="component" value="Chromosome 9"/>
</dbReference>
<feature type="compositionally biased region" description="Basic residues" evidence="1">
    <location>
        <begin position="324"/>
        <end position="333"/>
    </location>
</feature>
<dbReference type="HOGENOM" id="CLU_741781_0_0_1"/>
<protein>
    <submittedName>
        <fullName evidence="2">Uncharacterized protein</fullName>
    </submittedName>
</protein>
<dbReference type="EMBL" id="EAAA01002964">
    <property type="status" value="NOT_ANNOTATED_CDS"/>
    <property type="molecule type" value="Genomic_DNA"/>
</dbReference>
<sequence>MASCAFPCAITAERIWNPNLTQRSLFWDEPTTRGQIKDIKLDDEDSKILDFSRLETDILRNVLDEEGERTEPNRCENVMENFPSFNYVPIPIPHTFTKLNPILKLCSIESMRSPISMHDHQVRDVQNMVRKNFNKTQCMVTSGSLEQQQHASSAARANELLKQLTLPKMVPTSSVSNYNSSLIHILGNAHLPKIDDIAANNAQAAAEAQKATLGSPYQQLLENRSPGSFGGPVESTYAIGTATPSVLRQAALRPNGKAPYMPRAKPSYLDPTALTTQVPQACPKQKLTPIQKHILIPRVQGHRFAGNNNQHCGDSDSSRGNGGFRRRLAPRLA</sequence>
<dbReference type="InParanoid" id="F7B434"/>
<reference evidence="2" key="3">
    <citation type="submission" date="2025-08" db="UniProtKB">
        <authorList>
            <consortium name="Ensembl"/>
        </authorList>
    </citation>
    <scope>IDENTIFICATION</scope>
</reference>
<accession>F7B434</accession>
<reference evidence="2" key="4">
    <citation type="submission" date="2025-09" db="UniProtKB">
        <authorList>
            <consortium name="Ensembl"/>
        </authorList>
    </citation>
    <scope>IDENTIFICATION</scope>
</reference>
<organism evidence="2 3">
    <name type="scientific">Ciona intestinalis</name>
    <name type="common">Transparent sea squirt</name>
    <name type="synonym">Ascidia intestinalis</name>
    <dbReference type="NCBI Taxonomy" id="7719"/>
    <lineage>
        <taxon>Eukaryota</taxon>
        <taxon>Metazoa</taxon>
        <taxon>Chordata</taxon>
        <taxon>Tunicata</taxon>
        <taxon>Ascidiacea</taxon>
        <taxon>Phlebobranchia</taxon>
        <taxon>Cionidae</taxon>
        <taxon>Ciona</taxon>
    </lineage>
</organism>